<organism evidence="1 2">
    <name type="scientific">Caenorhabditis japonica</name>
    <dbReference type="NCBI Taxonomy" id="281687"/>
    <lineage>
        <taxon>Eukaryota</taxon>
        <taxon>Metazoa</taxon>
        <taxon>Ecdysozoa</taxon>
        <taxon>Nematoda</taxon>
        <taxon>Chromadorea</taxon>
        <taxon>Rhabditida</taxon>
        <taxon>Rhabditina</taxon>
        <taxon>Rhabditomorpha</taxon>
        <taxon>Rhabditoidea</taxon>
        <taxon>Rhabditidae</taxon>
        <taxon>Peloderinae</taxon>
        <taxon>Caenorhabditis</taxon>
    </lineage>
</organism>
<dbReference type="AlphaFoldDB" id="A0A8R1HFN8"/>
<protein>
    <submittedName>
        <fullName evidence="1">Uncharacterized protein</fullName>
    </submittedName>
</protein>
<keyword evidence="2" id="KW-1185">Reference proteome</keyword>
<proteinExistence type="predicted"/>
<name>A0A8R1HFN8_CAEJA</name>
<accession>A0A8R1HFN8</accession>
<dbReference type="Proteomes" id="UP000005237">
    <property type="component" value="Unassembled WGS sequence"/>
</dbReference>
<reference evidence="2" key="1">
    <citation type="submission" date="2010-08" db="EMBL/GenBank/DDBJ databases">
        <authorList>
            <consortium name="Caenorhabditis japonica Sequencing Consortium"/>
            <person name="Wilson R.K."/>
        </authorList>
    </citation>
    <scope>NUCLEOTIDE SEQUENCE [LARGE SCALE GENOMIC DNA]</scope>
    <source>
        <strain evidence="2">DF5081</strain>
    </source>
</reference>
<evidence type="ECO:0000313" key="1">
    <source>
        <dbReference type="EnsemblMetazoa" id="CJA00022b.1"/>
    </source>
</evidence>
<evidence type="ECO:0000313" key="2">
    <source>
        <dbReference type="Proteomes" id="UP000005237"/>
    </source>
</evidence>
<sequence>MTSTEFHRGWIAQPVVVTAAVREVTDAYSCNSSIPFYSDSTQPVFPLIIRLESKNPVNGSLSVLVNGKLEPQSDSESHVAEYETGTFTIENEQESMIFELNYPPAKGNIHVFFDVVPIAPYSKSTHQPYTSLLTPPTFLRPLFNFGNLLKAPHGTLH</sequence>
<dbReference type="EnsemblMetazoa" id="CJA00022b.1">
    <property type="protein sequence ID" value="CJA00022b.1"/>
    <property type="gene ID" value="WBGene00119226"/>
</dbReference>
<reference evidence="1" key="2">
    <citation type="submission" date="2022-06" db="UniProtKB">
        <authorList>
            <consortium name="EnsemblMetazoa"/>
        </authorList>
    </citation>
    <scope>IDENTIFICATION</scope>
    <source>
        <strain evidence="1">DF5081</strain>
    </source>
</reference>